<evidence type="ECO:0000259" key="3">
    <source>
        <dbReference type="PROSITE" id="PS51737"/>
    </source>
</evidence>
<name>A0A4R2L5D1_9FIRM</name>
<keyword evidence="5" id="KW-1185">Reference proteome</keyword>
<protein>
    <submittedName>
        <fullName evidence="4">Site-specific DNA recombinase</fullName>
    </submittedName>
</protein>
<dbReference type="InterPro" id="IPR025827">
    <property type="entry name" value="Zn_ribbon_recom_dom"/>
</dbReference>
<dbReference type="EMBL" id="SLWV01000003">
    <property type="protein sequence ID" value="TCO79086.1"/>
    <property type="molecule type" value="Genomic_DNA"/>
</dbReference>
<dbReference type="AlphaFoldDB" id="A0A4R2L5D1"/>
<dbReference type="InterPro" id="IPR011109">
    <property type="entry name" value="DNA_bind_recombinase_dom"/>
</dbReference>
<dbReference type="GO" id="GO:0003677">
    <property type="term" value="F:DNA binding"/>
    <property type="evidence" value="ECO:0007669"/>
    <property type="project" value="InterPro"/>
</dbReference>
<feature type="domain" description="Resolvase/invertase-type recombinase catalytic" evidence="2">
    <location>
        <begin position="2"/>
        <end position="149"/>
    </location>
</feature>
<dbReference type="PANTHER" id="PTHR30461">
    <property type="entry name" value="DNA-INVERTASE FROM LAMBDOID PROPHAGE"/>
    <property type="match status" value="1"/>
</dbReference>
<keyword evidence="1" id="KW-0175">Coiled coil</keyword>
<evidence type="ECO:0000313" key="5">
    <source>
        <dbReference type="Proteomes" id="UP000294919"/>
    </source>
</evidence>
<proteinExistence type="predicted"/>
<dbReference type="Gene3D" id="3.40.50.1390">
    <property type="entry name" value="Resolvase, N-terminal catalytic domain"/>
    <property type="match status" value="1"/>
</dbReference>
<feature type="domain" description="Recombinase" evidence="3">
    <location>
        <begin position="157"/>
        <end position="319"/>
    </location>
</feature>
<dbReference type="Pfam" id="PF00239">
    <property type="entry name" value="Resolvase"/>
    <property type="match status" value="1"/>
</dbReference>
<dbReference type="GO" id="GO:0000150">
    <property type="term" value="F:DNA strand exchange activity"/>
    <property type="evidence" value="ECO:0007669"/>
    <property type="project" value="InterPro"/>
</dbReference>
<dbReference type="RefSeq" id="WP_132242805.1">
    <property type="nucleotide sequence ID" value="NZ_SLWV01000003.1"/>
</dbReference>
<dbReference type="PROSITE" id="PS51737">
    <property type="entry name" value="RECOMBINASE_DNA_BIND"/>
    <property type="match status" value="1"/>
</dbReference>
<evidence type="ECO:0000259" key="2">
    <source>
        <dbReference type="PROSITE" id="PS51736"/>
    </source>
</evidence>
<reference evidence="4 5" key="1">
    <citation type="submission" date="2019-03" db="EMBL/GenBank/DDBJ databases">
        <title>Genomic Encyclopedia of Type Strains, Phase IV (KMG-IV): sequencing the most valuable type-strain genomes for metagenomic binning, comparative biology and taxonomic classification.</title>
        <authorList>
            <person name="Goeker M."/>
        </authorList>
    </citation>
    <scope>NUCLEOTIDE SEQUENCE [LARGE SCALE GENOMIC DNA]</scope>
    <source>
        <strain evidence="4 5">DSM 102940</strain>
    </source>
</reference>
<dbReference type="Gene3D" id="3.90.1750.20">
    <property type="entry name" value="Putative Large Serine Recombinase, Chain B, Domain 2"/>
    <property type="match status" value="1"/>
</dbReference>
<dbReference type="InterPro" id="IPR050639">
    <property type="entry name" value="SSR_resolvase"/>
</dbReference>
<dbReference type="Proteomes" id="UP000294919">
    <property type="component" value="Unassembled WGS sequence"/>
</dbReference>
<dbReference type="SUPFAM" id="SSF53041">
    <property type="entry name" value="Resolvase-like"/>
    <property type="match status" value="1"/>
</dbReference>
<dbReference type="CDD" id="cd03768">
    <property type="entry name" value="SR_ResInv"/>
    <property type="match status" value="1"/>
</dbReference>
<organism evidence="4 5">
    <name type="scientific">Marinisporobacter balticus</name>
    <dbReference type="NCBI Taxonomy" id="2018667"/>
    <lineage>
        <taxon>Bacteria</taxon>
        <taxon>Bacillati</taxon>
        <taxon>Bacillota</taxon>
        <taxon>Clostridia</taxon>
        <taxon>Peptostreptococcales</taxon>
        <taxon>Thermotaleaceae</taxon>
        <taxon>Marinisporobacter</taxon>
    </lineage>
</organism>
<dbReference type="InterPro" id="IPR036162">
    <property type="entry name" value="Resolvase-like_N_sf"/>
</dbReference>
<dbReference type="OrthoDB" id="9781670at2"/>
<gene>
    <name evidence="4" type="ORF">EV214_103138</name>
</gene>
<dbReference type="Pfam" id="PF13408">
    <property type="entry name" value="Zn_ribbon_recom"/>
    <property type="match status" value="1"/>
</dbReference>
<dbReference type="SMART" id="SM00857">
    <property type="entry name" value="Resolvase"/>
    <property type="match status" value="1"/>
</dbReference>
<dbReference type="PROSITE" id="PS51736">
    <property type="entry name" value="RECOMBINASES_3"/>
    <property type="match status" value="1"/>
</dbReference>
<accession>A0A4R2L5D1</accession>
<evidence type="ECO:0000256" key="1">
    <source>
        <dbReference type="SAM" id="Coils"/>
    </source>
</evidence>
<dbReference type="Pfam" id="PF07508">
    <property type="entry name" value="Recombinase"/>
    <property type="match status" value="1"/>
</dbReference>
<comment type="caution">
    <text evidence="4">The sequence shown here is derived from an EMBL/GenBank/DDBJ whole genome shotgun (WGS) entry which is preliminary data.</text>
</comment>
<dbReference type="InterPro" id="IPR038109">
    <property type="entry name" value="DNA_bind_recomb_sf"/>
</dbReference>
<feature type="coiled-coil region" evidence="1">
    <location>
        <begin position="431"/>
        <end position="481"/>
    </location>
</feature>
<evidence type="ECO:0000313" key="4">
    <source>
        <dbReference type="EMBL" id="TCO79086.1"/>
    </source>
</evidence>
<dbReference type="InterPro" id="IPR006119">
    <property type="entry name" value="Resolv_N"/>
</dbReference>
<sequence length="544" mass="62642">MKIAIYSRKSKFTGKGESMQNQIELCKEYAQKHFDNIEEFIVYEDEGFSGGNVDRPEYQNMIKHAGQGKFEVLMCYRLDRISRNISNFSDTIETLQSKDIAFISLREQFDTSTPMGRAMMYIASVFAQLERETIAERIRDNMMQLAKTGRWLGGMTPIGFESESVETTDQIGKQRKLYRLSPIPSELETVKIIYDKFLELKSLTKVETYCIQNNIKTRNNIDFTRFALRGILSNPVYATADKTLYNYLSTNGFELYADENDFNGQNGIMAYNKTIQKKNTANKVRDYSEWVISIGAHEGIISSEKWINAQKMISKNKSKTFRKVKNTQSLLSGLLRCENCNSFMRPKTGRIDKDGIQIFYYMCEMKEKSKKMKCDMKNINGNKLDKLVIEEIKKLSENNSTLDTKISTDKINIETADNNIKSQITMLENHIKNNERSIANLVDTLSQAQNSTATKYIISQIEALDQKTATLKDQLFELRERTECNQLKSNSLDIMNDMLTTFSNMIDSLDVYGKRNLLRTLVEKIIWDGENIDLVMFGVNTGKK</sequence>
<dbReference type="PANTHER" id="PTHR30461:SF23">
    <property type="entry name" value="DNA RECOMBINASE-RELATED"/>
    <property type="match status" value="1"/>
</dbReference>